<dbReference type="GO" id="GO:0005829">
    <property type="term" value="C:cytosol"/>
    <property type="evidence" value="ECO:0007669"/>
    <property type="project" value="TreeGrafter"/>
</dbReference>
<dbReference type="CDD" id="cd06257">
    <property type="entry name" value="DnaJ"/>
    <property type="match status" value="1"/>
</dbReference>
<gene>
    <name evidence="4" type="ORF">H072_5291</name>
</gene>
<dbReference type="InterPro" id="IPR001623">
    <property type="entry name" value="DnaJ_domain"/>
</dbReference>
<dbReference type="FunFam" id="2.60.260.20:FF:000013">
    <property type="entry name" value="DnaJ subfamily B member 11"/>
    <property type="match status" value="1"/>
</dbReference>
<keyword evidence="1" id="KW-0143">Chaperone</keyword>
<dbReference type="PROSITE" id="PS50076">
    <property type="entry name" value="DNAJ_2"/>
    <property type="match status" value="1"/>
</dbReference>
<feature type="region of interest" description="Disordered" evidence="2">
    <location>
        <begin position="71"/>
        <end position="99"/>
    </location>
</feature>
<evidence type="ECO:0000256" key="1">
    <source>
        <dbReference type="ARBA" id="ARBA00023186"/>
    </source>
</evidence>
<dbReference type="InterPro" id="IPR008971">
    <property type="entry name" value="HSP40/DnaJ_pept-bd"/>
</dbReference>
<evidence type="ECO:0000259" key="3">
    <source>
        <dbReference type="PROSITE" id="PS50076"/>
    </source>
</evidence>
<dbReference type="PROSITE" id="PS00636">
    <property type="entry name" value="DNAJ_1"/>
    <property type="match status" value="1"/>
</dbReference>
<accession>S8AD51</accession>
<dbReference type="Gene3D" id="2.60.260.20">
    <property type="entry name" value="Urease metallochaperone UreE, N-terminal domain"/>
    <property type="match status" value="2"/>
</dbReference>
<dbReference type="EMBL" id="AQGS01000272">
    <property type="protein sequence ID" value="EPS40844.1"/>
    <property type="molecule type" value="Genomic_DNA"/>
</dbReference>
<sequence length="369" mass="39065">MGKDYYSILGVPKSASEDDIKKAYKKLALKWHPDRNRDNKEGAEKKFKEIGEAYEVLSDTQKRAIFDQVGEEGLKNGGMPPPNAGAGAGGPGGMPNMGGFGGGVPFESFSFSTGGPGGGSSRFSGGYNPANAEDIFSKFFGGGNPFGAARGFDSDMHMGGMDDDMFGGMHGMPGGMPGAMPGGFGGIPRSHTMPTQSSPPSPYTHNLTCTLEDLYKGATKKLKFTQPNGAEPLILTNVIKPGYKAGTKIKHANALLTADGSKQTVEVVIQEAKHPRFTRDGDNLKVDLDVTLDEALGGLNRTLDHLDGRKVPIKLNKGIQPGQVVIKKGEGMPNSKTGLKGDLFVTLKVKIPPLTDAQVKKIQDILRSG</sequence>
<dbReference type="PANTHER" id="PTHR24078">
    <property type="entry name" value="DNAJ HOMOLOG SUBFAMILY C MEMBER"/>
    <property type="match status" value="1"/>
</dbReference>
<dbReference type="SUPFAM" id="SSF49493">
    <property type="entry name" value="HSP40/DnaJ peptide-binding domain"/>
    <property type="match status" value="1"/>
</dbReference>
<dbReference type="Pfam" id="PF01556">
    <property type="entry name" value="DnaJ_C"/>
    <property type="match status" value="1"/>
</dbReference>
<dbReference type="OrthoDB" id="550424at2759"/>
<dbReference type="AlphaFoldDB" id="S8AD51"/>
<dbReference type="GO" id="GO:0051082">
    <property type="term" value="F:unfolded protein binding"/>
    <property type="evidence" value="ECO:0007669"/>
    <property type="project" value="InterPro"/>
</dbReference>
<dbReference type="GO" id="GO:0051087">
    <property type="term" value="F:protein-folding chaperone binding"/>
    <property type="evidence" value="ECO:0007669"/>
    <property type="project" value="TreeGrafter"/>
</dbReference>
<dbReference type="InterPro" id="IPR051339">
    <property type="entry name" value="DnaJ_subfamily_B"/>
</dbReference>
<evidence type="ECO:0000256" key="2">
    <source>
        <dbReference type="SAM" id="MobiDB-lite"/>
    </source>
</evidence>
<dbReference type="HOGENOM" id="CLU_017633_0_0_1"/>
<keyword evidence="5" id="KW-1185">Reference proteome</keyword>
<reference evidence="4 5" key="1">
    <citation type="journal article" date="2013" name="PLoS Genet.">
        <title>Genomic mechanisms accounting for the adaptation to parasitism in nematode-trapping fungi.</title>
        <authorList>
            <person name="Meerupati T."/>
            <person name="Andersson K.M."/>
            <person name="Friman E."/>
            <person name="Kumar D."/>
            <person name="Tunlid A."/>
            <person name="Ahren D."/>
        </authorList>
    </citation>
    <scope>NUCLEOTIDE SEQUENCE [LARGE SCALE GENOMIC DNA]</scope>
    <source>
        <strain evidence="4 5">CBS 200.50</strain>
    </source>
</reference>
<dbReference type="Gene3D" id="1.10.287.110">
    <property type="entry name" value="DnaJ domain"/>
    <property type="match status" value="1"/>
</dbReference>
<dbReference type="SUPFAM" id="SSF46565">
    <property type="entry name" value="Chaperone J-domain"/>
    <property type="match status" value="1"/>
</dbReference>
<dbReference type="InterPro" id="IPR002939">
    <property type="entry name" value="DnaJ_C"/>
</dbReference>
<dbReference type="OMA" id="MPIRKEG"/>
<dbReference type="Pfam" id="PF00226">
    <property type="entry name" value="DnaJ"/>
    <property type="match status" value="1"/>
</dbReference>
<comment type="caution">
    <text evidence="4">The sequence shown here is derived from an EMBL/GenBank/DDBJ whole genome shotgun (WGS) entry which is preliminary data.</text>
</comment>
<dbReference type="STRING" id="1284197.S8AD51"/>
<dbReference type="Proteomes" id="UP000015100">
    <property type="component" value="Unassembled WGS sequence"/>
</dbReference>
<protein>
    <recommendedName>
        <fullName evidence="3">J domain-containing protein</fullName>
    </recommendedName>
</protein>
<proteinExistence type="predicted"/>
<dbReference type="PANTHER" id="PTHR24078:SF553">
    <property type="entry name" value="DNAJ HOMOLOG SUBFAMILY B MEMBER 5"/>
    <property type="match status" value="1"/>
</dbReference>
<feature type="compositionally biased region" description="Gly residues" evidence="2">
    <location>
        <begin position="86"/>
        <end position="99"/>
    </location>
</feature>
<dbReference type="SMART" id="SM00271">
    <property type="entry name" value="DnaJ"/>
    <property type="match status" value="1"/>
</dbReference>
<dbReference type="InterPro" id="IPR036869">
    <property type="entry name" value="J_dom_sf"/>
</dbReference>
<evidence type="ECO:0000313" key="5">
    <source>
        <dbReference type="Proteomes" id="UP000015100"/>
    </source>
</evidence>
<feature type="domain" description="J" evidence="3">
    <location>
        <begin position="4"/>
        <end position="70"/>
    </location>
</feature>
<evidence type="ECO:0000313" key="4">
    <source>
        <dbReference type="EMBL" id="EPS40844.1"/>
    </source>
</evidence>
<dbReference type="GO" id="GO:0006413">
    <property type="term" value="P:translational initiation"/>
    <property type="evidence" value="ECO:0007669"/>
    <property type="project" value="TreeGrafter"/>
</dbReference>
<name>S8AD51_DACHA</name>
<dbReference type="PRINTS" id="PR00625">
    <property type="entry name" value="JDOMAIN"/>
</dbReference>
<dbReference type="eggNOG" id="KOG0714">
    <property type="taxonomic scope" value="Eukaryota"/>
</dbReference>
<reference evidence="5" key="2">
    <citation type="submission" date="2013-04" db="EMBL/GenBank/DDBJ databases">
        <title>Genomic mechanisms accounting for the adaptation to parasitism in nematode-trapping fungi.</title>
        <authorList>
            <person name="Ahren D.G."/>
        </authorList>
    </citation>
    <scope>NUCLEOTIDE SEQUENCE [LARGE SCALE GENOMIC DNA]</scope>
    <source>
        <strain evidence="5">CBS 200.50</strain>
    </source>
</reference>
<organism evidence="4 5">
    <name type="scientific">Dactylellina haptotyla (strain CBS 200.50)</name>
    <name type="common">Nematode-trapping fungus</name>
    <name type="synonym">Monacrosporium haptotylum</name>
    <dbReference type="NCBI Taxonomy" id="1284197"/>
    <lineage>
        <taxon>Eukaryota</taxon>
        <taxon>Fungi</taxon>
        <taxon>Dikarya</taxon>
        <taxon>Ascomycota</taxon>
        <taxon>Pezizomycotina</taxon>
        <taxon>Orbiliomycetes</taxon>
        <taxon>Orbiliales</taxon>
        <taxon>Orbiliaceae</taxon>
        <taxon>Dactylellina</taxon>
    </lineage>
</organism>
<dbReference type="InterPro" id="IPR018253">
    <property type="entry name" value="DnaJ_domain_CS"/>
</dbReference>
<dbReference type="CDD" id="cd10747">
    <property type="entry name" value="DnaJ_C"/>
    <property type="match status" value="1"/>
</dbReference>
<dbReference type="GO" id="GO:0006457">
    <property type="term" value="P:protein folding"/>
    <property type="evidence" value="ECO:0007669"/>
    <property type="project" value="InterPro"/>
</dbReference>